<evidence type="ECO:0000256" key="4">
    <source>
        <dbReference type="ARBA" id="ARBA00017504"/>
    </source>
</evidence>
<dbReference type="Proteomes" id="UP000242502">
    <property type="component" value="Unassembled WGS sequence"/>
</dbReference>
<evidence type="ECO:0000256" key="11">
    <source>
        <dbReference type="ARBA" id="ARBA00023004"/>
    </source>
</evidence>
<evidence type="ECO:0000313" key="17">
    <source>
        <dbReference type="Proteomes" id="UP000242502"/>
    </source>
</evidence>
<comment type="similarity">
    <text evidence="3 14 15">Belongs to the HemJ family.</text>
</comment>
<evidence type="ECO:0000256" key="7">
    <source>
        <dbReference type="ARBA" id="ARBA00022692"/>
    </source>
</evidence>
<comment type="pathway">
    <text evidence="2 14 15">Porphyrin-containing compound metabolism; protoporphyrin-IX biosynthesis; protoporphyrin-IX from protoporphyrinogen-IX: step 1/1.</text>
</comment>
<dbReference type="PANTHER" id="PTHR40255:SF1">
    <property type="entry name" value="PROTOPORPHYRINOGEN IX OXIDASE"/>
    <property type="match status" value="1"/>
</dbReference>
<dbReference type="PANTHER" id="PTHR40255">
    <property type="entry name" value="UPF0093 MEMBRANE PROTEIN SLR1790"/>
    <property type="match status" value="1"/>
</dbReference>
<comment type="function">
    <text evidence="14 15">Catalyzes the oxidation of protoporphyrinogen IX to protoporphyrin IX.</text>
</comment>
<comment type="cofactor">
    <cofactor evidence="14 15">
        <name>heme b</name>
        <dbReference type="ChEBI" id="CHEBI:60344"/>
    </cofactor>
    <text evidence="14 15">Binds 1 heme b (iron(II)-protoporphyrin IX) group per subunit.</text>
</comment>
<evidence type="ECO:0000256" key="10">
    <source>
        <dbReference type="ARBA" id="ARBA00023002"/>
    </source>
</evidence>
<evidence type="ECO:0000256" key="14">
    <source>
        <dbReference type="HAMAP-Rule" id="MF_02239"/>
    </source>
</evidence>
<protein>
    <recommendedName>
        <fullName evidence="4 14">Protoporphyrinogen IX oxidase</fullName>
        <shortName evidence="14">PPO</shortName>
        <ecNumber evidence="14 15">1.3.99.-</ecNumber>
    </recommendedName>
</protein>
<feature type="transmembrane region" description="Helical" evidence="14">
    <location>
        <begin position="6"/>
        <end position="27"/>
    </location>
</feature>
<dbReference type="HAMAP" id="MF_02239">
    <property type="entry name" value="HemJ"/>
    <property type="match status" value="1"/>
</dbReference>
<feature type="transmembrane region" description="Helical" evidence="14">
    <location>
        <begin position="48"/>
        <end position="68"/>
    </location>
</feature>
<comment type="subunit">
    <text evidence="14">Homodimer.</text>
</comment>
<feature type="binding site" description="axial binding residue" evidence="14">
    <location>
        <position position="84"/>
    </location>
    <ligand>
        <name>heme</name>
        <dbReference type="ChEBI" id="CHEBI:30413"/>
    </ligand>
    <ligandPart>
        <name>Fe</name>
        <dbReference type="ChEBI" id="CHEBI:18248"/>
    </ligandPart>
</feature>
<comment type="catalytic activity">
    <reaction evidence="13 14 15">
        <text>protoporphyrinogen IX + 3 A = protoporphyrin IX + 3 AH2</text>
        <dbReference type="Rhea" id="RHEA:62000"/>
        <dbReference type="ChEBI" id="CHEBI:13193"/>
        <dbReference type="ChEBI" id="CHEBI:17499"/>
        <dbReference type="ChEBI" id="CHEBI:57306"/>
        <dbReference type="ChEBI" id="CHEBI:57307"/>
    </reaction>
</comment>
<gene>
    <name evidence="16" type="ORF">AB835_02035</name>
</gene>
<dbReference type="UniPathway" id="UPA00251">
    <property type="reaction ID" value="UER00324"/>
</dbReference>
<dbReference type="GO" id="GO:0046872">
    <property type="term" value="F:metal ion binding"/>
    <property type="evidence" value="ECO:0007669"/>
    <property type="project" value="UniProtKB-UniRule"/>
</dbReference>
<evidence type="ECO:0000256" key="5">
    <source>
        <dbReference type="ARBA" id="ARBA00022475"/>
    </source>
</evidence>
<feature type="binding site" description="axial binding residue" evidence="14">
    <location>
        <position position="8"/>
    </location>
    <ligand>
        <name>heme</name>
        <dbReference type="ChEBI" id="CHEBI:30413"/>
    </ligand>
    <ligandPart>
        <name>Fe</name>
        <dbReference type="ChEBI" id="CHEBI:18248"/>
    </ligandPart>
</feature>
<dbReference type="EC" id="1.3.99.-" evidence="14 15"/>
<evidence type="ECO:0000256" key="1">
    <source>
        <dbReference type="ARBA" id="ARBA00004651"/>
    </source>
</evidence>
<dbReference type="InterPro" id="IPR005265">
    <property type="entry name" value="HemJ-like"/>
</dbReference>
<feature type="transmembrane region" description="Helical" evidence="14">
    <location>
        <begin position="115"/>
        <end position="137"/>
    </location>
</feature>
<sequence>MLWVKAFHIISVVCWFAVLFYLPRLFVYHSMSEDDISKERFKVMERKLIRGIGNPSMVATWIFGVWLTSYHWTYYQSAPWFWLKIIFITILTTYYHVCIYLWKQFCANNNTRTHIFYRWFNEFPVLLLIVIVCLVVIKPSW</sequence>
<keyword evidence="6 14" id="KW-0349">Heme</keyword>
<organism evidence="16 17">
    <name type="scientific">Candidatus Endobugula sertula</name>
    <name type="common">Bugula neritina bacterial symbiont</name>
    <dbReference type="NCBI Taxonomy" id="62101"/>
    <lineage>
        <taxon>Bacteria</taxon>
        <taxon>Pseudomonadati</taxon>
        <taxon>Pseudomonadota</taxon>
        <taxon>Gammaproteobacteria</taxon>
        <taxon>Cellvibrionales</taxon>
        <taxon>Cellvibrionaceae</taxon>
        <taxon>Candidatus Endobugula</taxon>
    </lineage>
</organism>
<name>A0A1D2QSY1_9GAMM</name>
<evidence type="ECO:0000256" key="3">
    <source>
        <dbReference type="ARBA" id="ARBA00006501"/>
    </source>
</evidence>
<proteinExistence type="inferred from homology"/>
<keyword evidence="8 14" id="KW-0479">Metal-binding</keyword>
<keyword evidence="7 14" id="KW-0812">Transmembrane</keyword>
<evidence type="ECO:0000256" key="15">
    <source>
        <dbReference type="PIRNR" id="PIRNR004638"/>
    </source>
</evidence>
<evidence type="ECO:0000256" key="8">
    <source>
        <dbReference type="ARBA" id="ARBA00022723"/>
    </source>
</evidence>
<evidence type="ECO:0000256" key="12">
    <source>
        <dbReference type="ARBA" id="ARBA00023136"/>
    </source>
</evidence>
<comment type="subcellular location">
    <subcellularLocation>
        <location evidence="1 14">Cell membrane</location>
        <topology evidence="1 14">Multi-pass membrane protein</topology>
    </subcellularLocation>
</comment>
<feature type="transmembrane region" description="Helical" evidence="14">
    <location>
        <begin position="80"/>
        <end position="103"/>
    </location>
</feature>
<reference evidence="16 17" key="1">
    <citation type="journal article" date="2016" name="Appl. Environ. Microbiol.">
        <title>Lack of Overt Genome Reduction in the Bryostatin-Producing Bryozoan Symbiont "Candidatus Endobugula sertula".</title>
        <authorList>
            <person name="Miller I.J."/>
            <person name="Vanee N."/>
            <person name="Fong S.S."/>
            <person name="Lim-Fong G.E."/>
            <person name="Kwan J.C."/>
        </authorList>
    </citation>
    <scope>NUCLEOTIDE SEQUENCE [LARGE SCALE GENOMIC DNA]</scope>
    <source>
        <strain evidence="16">AB1-4</strain>
    </source>
</reference>
<dbReference type="AlphaFoldDB" id="A0A1D2QSY1"/>
<keyword evidence="9 14" id="KW-1133">Transmembrane helix</keyword>
<dbReference type="EMBL" id="MDLC01000005">
    <property type="protein sequence ID" value="ODS24676.1"/>
    <property type="molecule type" value="Genomic_DNA"/>
</dbReference>
<dbReference type="STRING" id="62101.AB835_02035"/>
<evidence type="ECO:0000256" key="2">
    <source>
        <dbReference type="ARBA" id="ARBA00005073"/>
    </source>
</evidence>
<evidence type="ECO:0000256" key="6">
    <source>
        <dbReference type="ARBA" id="ARBA00022617"/>
    </source>
</evidence>
<dbReference type="GO" id="GO:0070818">
    <property type="term" value="F:protoporphyrinogen oxidase activity"/>
    <property type="evidence" value="ECO:0007669"/>
    <property type="project" value="UniProtKB-UniRule"/>
</dbReference>
<keyword evidence="5 14" id="KW-1003">Cell membrane</keyword>
<dbReference type="GO" id="GO:0006782">
    <property type="term" value="P:protoporphyrinogen IX biosynthetic process"/>
    <property type="evidence" value="ECO:0007669"/>
    <property type="project" value="UniProtKB-UniRule"/>
</dbReference>
<keyword evidence="10 14" id="KW-0560">Oxidoreductase</keyword>
<keyword evidence="12 14" id="KW-0472">Membrane</keyword>
<accession>A0A1D2QSY1</accession>
<evidence type="ECO:0000256" key="13">
    <source>
        <dbReference type="ARBA" id="ARBA00048390"/>
    </source>
</evidence>
<evidence type="ECO:0000256" key="9">
    <source>
        <dbReference type="ARBA" id="ARBA00022989"/>
    </source>
</evidence>
<keyword evidence="11 14" id="KW-0408">Iron</keyword>
<dbReference type="PIRSF" id="PIRSF004638">
    <property type="entry name" value="UCP004638"/>
    <property type="match status" value="1"/>
</dbReference>
<evidence type="ECO:0000313" key="16">
    <source>
        <dbReference type="EMBL" id="ODS24676.1"/>
    </source>
</evidence>
<dbReference type="GO" id="GO:0005886">
    <property type="term" value="C:plasma membrane"/>
    <property type="evidence" value="ECO:0007669"/>
    <property type="project" value="UniProtKB-SubCell"/>
</dbReference>
<comment type="caution">
    <text evidence="16">The sequence shown here is derived from an EMBL/GenBank/DDBJ whole genome shotgun (WGS) entry which is preliminary data.</text>
</comment>
<dbReference type="Pfam" id="PF03653">
    <property type="entry name" value="UPF0093"/>
    <property type="match status" value="1"/>
</dbReference>